<protein>
    <submittedName>
        <fullName evidence="1 2">Uncharacterized protein</fullName>
    </submittedName>
</protein>
<dbReference type="AlphaFoldDB" id="A0A0C4EU73"/>
<reference evidence="2 3" key="3">
    <citation type="journal article" date="2017" name="G3 (Bethesda)">
        <title>Comparative analysis highlights variable genome content of wheat rusts and divergence of the mating loci.</title>
        <authorList>
            <person name="Cuomo C.A."/>
            <person name="Bakkeren G."/>
            <person name="Khalil H.B."/>
            <person name="Panwar V."/>
            <person name="Joly D."/>
            <person name="Linning R."/>
            <person name="Sakthikumar S."/>
            <person name="Song X."/>
            <person name="Adiconis X."/>
            <person name="Fan L."/>
            <person name="Goldberg J.M."/>
            <person name="Levin J.Z."/>
            <person name="Young S."/>
            <person name="Zeng Q."/>
            <person name="Anikster Y."/>
            <person name="Bruce M."/>
            <person name="Wang M."/>
            <person name="Yin C."/>
            <person name="McCallum B."/>
            <person name="Szabo L.J."/>
            <person name="Hulbert S."/>
            <person name="Chen X."/>
            <person name="Fellers J.P."/>
        </authorList>
    </citation>
    <scope>NUCLEOTIDE SEQUENCE</scope>
    <source>
        <strain evidence="3">Isolate 1-1 / race 1 (BBBD)</strain>
        <strain evidence="2">isolate 1-1 / race 1 (BBBD)</strain>
    </source>
</reference>
<proteinExistence type="predicted"/>
<accession>A0A0C4EU73</accession>
<reference evidence="1" key="2">
    <citation type="submission" date="2016-05" db="EMBL/GenBank/DDBJ databases">
        <title>Comparative analysis highlights variable genome content of wheat rusts and divergence of the mating loci.</title>
        <authorList>
            <person name="Cuomo C.A."/>
            <person name="Bakkeren G."/>
            <person name="Szabo L."/>
            <person name="Khalil H."/>
            <person name="Joly D."/>
            <person name="Goldberg J."/>
            <person name="Young S."/>
            <person name="Zeng Q."/>
            <person name="Fellers J."/>
        </authorList>
    </citation>
    <scope>NUCLEOTIDE SEQUENCE [LARGE SCALE GENOMIC DNA]</scope>
    <source>
        <strain evidence="1">1-1 BBBD Race 1</strain>
    </source>
</reference>
<sequence>MIQPKKCFDVSISAGSMNRQEFRRIVAAECNKIYNGAGELILNPVALGFSELNIDWNILMGLKTTPKCKKSAKQNMNDDKTFIQWMRYVVDLGMDHTSAALEISMQNPATKAKQRKVAAAFQNHMLTQQAAIQASGSSSQGSNDVPPVRDLVPGNFQAQNVVMNQIYANHLLW</sequence>
<evidence type="ECO:0000313" key="1">
    <source>
        <dbReference type="EMBL" id="OAV95902.1"/>
    </source>
</evidence>
<dbReference type="EnsemblFungi" id="PTTG_04352-t43_1">
    <property type="protein sequence ID" value="PTTG_04352-t43_1-p1"/>
    <property type="gene ID" value="PTTG_04352"/>
</dbReference>
<gene>
    <name evidence="1" type="ORF">PTTG_04352</name>
</gene>
<evidence type="ECO:0000313" key="2">
    <source>
        <dbReference type="EnsemblFungi" id="PTTG_04352-t43_1-p1"/>
    </source>
</evidence>
<dbReference type="VEuPathDB" id="FungiDB:PTTG_04352"/>
<dbReference type="EMBL" id="ADAS02000024">
    <property type="protein sequence ID" value="OAV95902.1"/>
    <property type="molecule type" value="Genomic_DNA"/>
</dbReference>
<dbReference type="OMA" id="IDWNILM"/>
<organism evidence="1">
    <name type="scientific">Puccinia triticina (isolate 1-1 / race 1 (BBBD))</name>
    <name type="common">Brown leaf rust fungus</name>
    <dbReference type="NCBI Taxonomy" id="630390"/>
    <lineage>
        <taxon>Eukaryota</taxon>
        <taxon>Fungi</taxon>
        <taxon>Dikarya</taxon>
        <taxon>Basidiomycota</taxon>
        <taxon>Pucciniomycotina</taxon>
        <taxon>Pucciniomycetes</taxon>
        <taxon>Pucciniales</taxon>
        <taxon>Pucciniaceae</taxon>
        <taxon>Puccinia</taxon>
    </lineage>
</organism>
<reference evidence="2" key="4">
    <citation type="submission" date="2025-05" db="UniProtKB">
        <authorList>
            <consortium name="EnsemblFungi"/>
        </authorList>
    </citation>
    <scope>IDENTIFICATION</scope>
    <source>
        <strain evidence="2">isolate 1-1 / race 1 (BBBD)</strain>
    </source>
</reference>
<name>A0A0C4EU73_PUCT1</name>
<dbReference type="Proteomes" id="UP000005240">
    <property type="component" value="Unassembled WGS sequence"/>
</dbReference>
<evidence type="ECO:0000313" key="3">
    <source>
        <dbReference type="Proteomes" id="UP000005240"/>
    </source>
</evidence>
<keyword evidence="3" id="KW-1185">Reference proteome</keyword>
<reference evidence="1" key="1">
    <citation type="submission" date="2009-11" db="EMBL/GenBank/DDBJ databases">
        <authorList>
            <consortium name="The Broad Institute Genome Sequencing Platform"/>
            <person name="Ward D."/>
            <person name="Feldgarden M."/>
            <person name="Earl A."/>
            <person name="Young S.K."/>
            <person name="Zeng Q."/>
            <person name="Koehrsen M."/>
            <person name="Alvarado L."/>
            <person name="Berlin A."/>
            <person name="Bochicchio J."/>
            <person name="Borenstein D."/>
            <person name="Chapman S.B."/>
            <person name="Chen Z."/>
            <person name="Engels R."/>
            <person name="Freedman E."/>
            <person name="Gellesch M."/>
            <person name="Goldberg J."/>
            <person name="Griggs A."/>
            <person name="Gujja S."/>
            <person name="Heilman E."/>
            <person name="Heiman D."/>
            <person name="Hepburn T."/>
            <person name="Howarth C."/>
            <person name="Jen D."/>
            <person name="Larson L."/>
            <person name="Lewis B."/>
            <person name="Mehta T."/>
            <person name="Park D."/>
            <person name="Pearson M."/>
            <person name="Roberts A."/>
            <person name="Saif S."/>
            <person name="Shea T."/>
            <person name="Shenoy N."/>
            <person name="Sisk P."/>
            <person name="Stolte C."/>
            <person name="Sykes S."/>
            <person name="Thomson T."/>
            <person name="Walk T."/>
            <person name="White J."/>
            <person name="Yandava C."/>
            <person name="Izard J."/>
            <person name="Baranova O.V."/>
            <person name="Blanton J.M."/>
            <person name="Tanner A.C."/>
            <person name="Dewhirst F.E."/>
            <person name="Haas B."/>
            <person name="Nusbaum C."/>
            <person name="Birren B."/>
        </authorList>
    </citation>
    <scope>NUCLEOTIDE SEQUENCE [LARGE SCALE GENOMIC DNA]</scope>
    <source>
        <strain evidence="1">1-1 BBBD Race 1</strain>
    </source>
</reference>